<dbReference type="InterPro" id="IPR035965">
    <property type="entry name" value="PAS-like_dom_sf"/>
</dbReference>
<dbReference type="STRING" id="863227.GCA_000373005_05755"/>
<feature type="domain" description="GGDEF" evidence="3">
    <location>
        <begin position="145"/>
        <end position="289"/>
    </location>
</feature>
<evidence type="ECO:0000313" key="4">
    <source>
        <dbReference type="EMBL" id="PMS35068.1"/>
    </source>
</evidence>
<dbReference type="InterPro" id="IPR000014">
    <property type="entry name" value="PAS"/>
</dbReference>
<dbReference type="Gene3D" id="3.30.450.20">
    <property type="entry name" value="PAS domain"/>
    <property type="match status" value="1"/>
</dbReference>
<evidence type="ECO:0000259" key="1">
    <source>
        <dbReference type="PROSITE" id="PS50112"/>
    </source>
</evidence>
<dbReference type="SUPFAM" id="SSF55785">
    <property type="entry name" value="PYP-like sensor domain (PAS domain)"/>
    <property type="match status" value="1"/>
</dbReference>
<feature type="domain" description="PAS" evidence="1">
    <location>
        <begin position="1"/>
        <end position="57"/>
    </location>
</feature>
<dbReference type="InterPro" id="IPR052155">
    <property type="entry name" value="Biofilm_reg_signaling"/>
</dbReference>
<accession>A0A2N7WZZ0</accession>
<dbReference type="InterPro" id="IPR029787">
    <property type="entry name" value="Nucleotide_cyclase"/>
</dbReference>
<dbReference type="NCBIfam" id="TIGR00229">
    <property type="entry name" value="sensory_box"/>
    <property type="match status" value="1"/>
</dbReference>
<dbReference type="SUPFAM" id="SSF55073">
    <property type="entry name" value="Nucleotide cyclase"/>
    <property type="match status" value="1"/>
</dbReference>
<dbReference type="Pfam" id="PF00563">
    <property type="entry name" value="EAL"/>
    <property type="match status" value="1"/>
</dbReference>
<dbReference type="PROSITE" id="PS50887">
    <property type="entry name" value="GGDEF"/>
    <property type="match status" value="1"/>
</dbReference>
<dbReference type="PROSITE" id="PS50883">
    <property type="entry name" value="EAL"/>
    <property type="match status" value="1"/>
</dbReference>
<dbReference type="EMBL" id="PNYC01000013">
    <property type="protein sequence ID" value="PMS35068.1"/>
    <property type="molecule type" value="Genomic_DNA"/>
</dbReference>
<proteinExistence type="predicted"/>
<dbReference type="AlphaFoldDB" id="A0A2N7WZZ0"/>
<sequence>MLVYDVATRTVAAANKAAMRLYGYSREEFAGLPITELRPPEDRAPFLEDFDVLVSRDGPASGTRGVRRHIRKDGTRFSVEPTYHMMRYAGRRGCFVVVIDVTEKEHSRELLSRQADVDSLTSLPNRKRFNERLEQAIDDARRNNTGVALVFMDVDHFKDVNDSLGHGVGDRLLQEIASRLSSCVGPSDTVARYGGDEFVMVVLENGANSDSVAGGACQCDRQSEVIAHVMRVFAAPIAIDDTEFHVETSIGVACFPADGDDAETLLRRADLAMFRAKSNGRNGLQRFTPALGKQADERLSLSRRMRVALSNGEFRLEYQPQVDLQTHRVTGVEALLRWHDAEHGSVSPATFIPIAEENGLIAPIGEWVVQQACFQAQAWQESLPGLRMSVNLSPRQLARGDIVCVIQRALARAQLAPQLLEVEITEGALLNAGSAELLEALRAMNVDIAIDDFGTGYSSLSRLRRFRAERLKLDMSFVRGIGVHREDEVIARAILSLGHALGFSVVAEGVETDLQLAFLRRHGCDVVQGYRFARPMPAVDAYTFIHRFNAGSLVPS</sequence>
<dbReference type="SMART" id="SM00052">
    <property type="entry name" value="EAL"/>
    <property type="match status" value="1"/>
</dbReference>
<dbReference type="FunFam" id="3.30.70.270:FF:000001">
    <property type="entry name" value="Diguanylate cyclase domain protein"/>
    <property type="match status" value="1"/>
</dbReference>
<evidence type="ECO:0000259" key="3">
    <source>
        <dbReference type="PROSITE" id="PS50887"/>
    </source>
</evidence>
<keyword evidence="5" id="KW-1185">Reference proteome</keyword>
<dbReference type="SMART" id="SM00267">
    <property type="entry name" value="GGDEF"/>
    <property type="match status" value="1"/>
</dbReference>
<organism evidence="4 5">
    <name type="scientific">Trinickia symbiotica</name>
    <dbReference type="NCBI Taxonomy" id="863227"/>
    <lineage>
        <taxon>Bacteria</taxon>
        <taxon>Pseudomonadati</taxon>
        <taxon>Pseudomonadota</taxon>
        <taxon>Betaproteobacteria</taxon>
        <taxon>Burkholderiales</taxon>
        <taxon>Burkholderiaceae</taxon>
        <taxon>Trinickia</taxon>
    </lineage>
</organism>
<protein>
    <submittedName>
        <fullName evidence="4">GGDEF domain-containing protein</fullName>
    </submittedName>
</protein>
<dbReference type="CDD" id="cd01948">
    <property type="entry name" value="EAL"/>
    <property type="match status" value="1"/>
</dbReference>
<dbReference type="PROSITE" id="PS50112">
    <property type="entry name" value="PAS"/>
    <property type="match status" value="1"/>
</dbReference>
<dbReference type="InterPro" id="IPR001633">
    <property type="entry name" value="EAL_dom"/>
</dbReference>
<dbReference type="GO" id="GO:0003824">
    <property type="term" value="F:catalytic activity"/>
    <property type="evidence" value="ECO:0007669"/>
    <property type="project" value="UniProtKB-ARBA"/>
</dbReference>
<dbReference type="Gene3D" id="3.30.70.270">
    <property type="match status" value="1"/>
</dbReference>
<dbReference type="InterPro" id="IPR043128">
    <property type="entry name" value="Rev_trsase/Diguanyl_cyclase"/>
</dbReference>
<dbReference type="SUPFAM" id="SSF141868">
    <property type="entry name" value="EAL domain-like"/>
    <property type="match status" value="1"/>
</dbReference>
<dbReference type="CDD" id="cd00130">
    <property type="entry name" value="PAS"/>
    <property type="match status" value="1"/>
</dbReference>
<reference evidence="4 5" key="1">
    <citation type="submission" date="2018-01" db="EMBL/GenBank/DDBJ databases">
        <title>Whole genome analyses suggest that Burkholderia sensu lato contains two further novel genera in the rhizoxinica-symbiotica group Mycetohabitans gen. nov., and Trinickia gen. nov.: implications for the evolution of diazotrophy and nodulation in the Burkholderiaceae.</title>
        <authorList>
            <person name="Estrada-de los Santos P."/>
            <person name="Palmer M."/>
            <person name="Chavez-Ramirez B."/>
            <person name="Beukes C."/>
            <person name="Steenkamp E.T."/>
            <person name="Hirsch A.M."/>
            <person name="Manyaka P."/>
            <person name="Maluk M."/>
            <person name="Lafos M."/>
            <person name="Crook M."/>
            <person name="Gross E."/>
            <person name="Simon M.F."/>
            <person name="Bueno dos Reis Junior F."/>
            <person name="Poole P.S."/>
            <person name="Venter S.N."/>
            <person name="James E.K."/>
        </authorList>
    </citation>
    <scope>NUCLEOTIDE SEQUENCE [LARGE SCALE GENOMIC DNA]</scope>
    <source>
        <strain evidence="4 5">JPY 581</strain>
    </source>
</reference>
<dbReference type="CDD" id="cd01949">
    <property type="entry name" value="GGDEF"/>
    <property type="match status" value="1"/>
</dbReference>
<dbReference type="Proteomes" id="UP000235777">
    <property type="component" value="Unassembled WGS sequence"/>
</dbReference>
<dbReference type="PANTHER" id="PTHR44757">
    <property type="entry name" value="DIGUANYLATE CYCLASE DGCP"/>
    <property type="match status" value="1"/>
</dbReference>
<evidence type="ECO:0000259" key="2">
    <source>
        <dbReference type="PROSITE" id="PS50883"/>
    </source>
</evidence>
<dbReference type="PANTHER" id="PTHR44757:SF2">
    <property type="entry name" value="BIOFILM ARCHITECTURE MAINTENANCE PROTEIN MBAA"/>
    <property type="match status" value="1"/>
</dbReference>
<gene>
    <name evidence="4" type="ORF">C0Z20_20220</name>
</gene>
<feature type="domain" description="EAL" evidence="2">
    <location>
        <begin position="298"/>
        <end position="549"/>
    </location>
</feature>
<dbReference type="InterPro" id="IPR035919">
    <property type="entry name" value="EAL_sf"/>
</dbReference>
<comment type="caution">
    <text evidence="4">The sequence shown here is derived from an EMBL/GenBank/DDBJ whole genome shotgun (WGS) entry which is preliminary data.</text>
</comment>
<dbReference type="InterPro" id="IPR000160">
    <property type="entry name" value="GGDEF_dom"/>
</dbReference>
<dbReference type="Pfam" id="PF00990">
    <property type="entry name" value="GGDEF"/>
    <property type="match status" value="1"/>
</dbReference>
<dbReference type="NCBIfam" id="TIGR00254">
    <property type="entry name" value="GGDEF"/>
    <property type="match status" value="1"/>
</dbReference>
<dbReference type="Gene3D" id="3.20.20.450">
    <property type="entry name" value="EAL domain"/>
    <property type="match status" value="1"/>
</dbReference>
<dbReference type="Pfam" id="PF13426">
    <property type="entry name" value="PAS_9"/>
    <property type="match status" value="1"/>
</dbReference>
<evidence type="ECO:0000313" key="5">
    <source>
        <dbReference type="Proteomes" id="UP000235777"/>
    </source>
</evidence>
<name>A0A2N7WZZ0_9BURK</name>